<dbReference type="GO" id="GO:0019375">
    <property type="term" value="P:galactolipid biosynthetic process"/>
    <property type="evidence" value="ECO:0007669"/>
    <property type="project" value="TreeGrafter"/>
</dbReference>
<comment type="catalytic activity">
    <reaction evidence="11">
        <text>a 1,2-diacyl-3-O-(beta-D-galactosyl)-sn-glycerol + UDP-alpha-D-galactose = a 1,2-diacyl-3-O-[alpha-D-galactosyl-(1-&gt;6)-beta-D-galactosyl]-sn-glycerol + UDP + H(+)</text>
        <dbReference type="Rhea" id="RHEA:10520"/>
        <dbReference type="ChEBI" id="CHEBI:15378"/>
        <dbReference type="ChEBI" id="CHEBI:17615"/>
        <dbReference type="ChEBI" id="CHEBI:28396"/>
        <dbReference type="ChEBI" id="CHEBI:58223"/>
        <dbReference type="ChEBI" id="CHEBI:66914"/>
        <dbReference type="EC" id="2.4.1.241"/>
    </reaction>
</comment>
<dbReference type="Pfam" id="PF00534">
    <property type="entry name" value="Glycos_transf_1"/>
    <property type="match status" value="1"/>
</dbReference>
<gene>
    <name evidence="15" type="ORF">U9M48_023218</name>
</gene>
<keyword evidence="7" id="KW-0809">Transit peptide</keyword>
<dbReference type="CDD" id="cd01635">
    <property type="entry name" value="Glycosyltransferase_GTB-type"/>
    <property type="match status" value="1"/>
</dbReference>
<keyword evidence="16" id="KW-1185">Reference proteome</keyword>
<feature type="compositionally biased region" description="Gly residues" evidence="13">
    <location>
        <begin position="13"/>
        <end position="22"/>
    </location>
</feature>
<keyword evidence="3" id="KW-0934">Plastid</keyword>
<dbReference type="EMBL" id="CP144749">
    <property type="protein sequence ID" value="WVZ75131.1"/>
    <property type="molecule type" value="Genomic_DNA"/>
</dbReference>
<keyword evidence="5" id="KW-0808">Transferase</keyword>
<dbReference type="GO" id="GO:0046481">
    <property type="term" value="F:digalactosyldiacylglycerol synthase activity"/>
    <property type="evidence" value="ECO:0007669"/>
    <property type="project" value="UniProtKB-EC"/>
</dbReference>
<reference evidence="15 16" key="1">
    <citation type="submission" date="2024-02" db="EMBL/GenBank/DDBJ databases">
        <title>High-quality chromosome-scale genome assembly of Pensacola bahiagrass (Paspalum notatum Flugge var. saurae).</title>
        <authorList>
            <person name="Vega J.M."/>
            <person name="Podio M."/>
            <person name="Orjuela J."/>
            <person name="Siena L.A."/>
            <person name="Pessino S.C."/>
            <person name="Combes M.C."/>
            <person name="Mariac C."/>
            <person name="Albertini E."/>
            <person name="Pupilli F."/>
            <person name="Ortiz J.P.A."/>
            <person name="Leblanc O."/>
        </authorList>
    </citation>
    <scope>NUCLEOTIDE SEQUENCE [LARGE SCALE GENOMIC DNA]</scope>
    <source>
        <strain evidence="15">R1</strain>
        <tissue evidence="15">Leaf</tissue>
    </source>
</reference>
<proteinExistence type="inferred from homology"/>
<sequence length="794" mass="89116">MEVRASPPPSVSVGGGGGFGAGRGDDSAFSSFLSKGWREVRDSATADLRLMRARADSLRTLADRELDHLLASASASTPPPPPPLAAGAPIAELEFVRTRIQPKISELRRRYAAQERELGRRVLEGWAPRGAGGPARARVDLSGIKAIRNAIVSEADGGGRWRRAVWRGDAEEEGKEWEVVRMIRDGIKEFERRSQSSEIFEGLRSTGELVEKFKSSLKSFNIESQGSKEVPPLDLTEILANLVRQSEPFLDQLGVRRDQCDRLVETLYRKQSHSLSEDMSLLADDNSSDELDLRIASVLQSTGYRADDGFWSEPAKYEVSDNKRHVAIVTTASLPWMTGTAVNPLFRAAYLSKGTKQDVTLVVPWLCKSDQELVYPNSMTFNSPEEQETYIRNWLEERLGFESNFKISFYPGKFSKERRSIIPAGDTSQFIPSREADIAILEEPEHLNWYHHGKRWTDKFNHVVGVVHTNYLEYIKREKNGALQAFLVKHINNWVTRAYCDKVLRLSAATQDLPKSIVCNVHGVNPKFLKIGEKITADREIGAPSFSKGAYFLGKMVWAKGYRELIDLMAKHKSDLEGFKLDVYGSGEDSQEVQSTARKLDLSLNFFKGRDHADNSLHGYKVFINPSISDVLCTATAEALAMGKFVICAEHPSNEFFMSFPNCLTYKTSEEFVARVKEAMDREPQPLTSEQRYNLSWEAATERFMEYSNLDKILNDEAAKPGLSGSRKKTRRNSQNQLSDIMDSGLAFAHRCLTGNEVLRLATGAIPGTRDYDNQHCVDMGLLPPQVQHPVYGW</sequence>
<evidence type="ECO:0000256" key="8">
    <source>
        <dbReference type="ARBA" id="ARBA00023136"/>
    </source>
</evidence>
<evidence type="ECO:0000256" key="6">
    <source>
        <dbReference type="ARBA" id="ARBA00022805"/>
    </source>
</evidence>
<dbReference type="FunFam" id="3.40.50.2000:FF:000218">
    <property type="entry name" value="Digalactosyldiacylglycerol synthase 1, chloroplastic-like"/>
    <property type="match status" value="1"/>
</dbReference>
<feature type="domain" description="Glycosyl transferase family 1" evidence="14">
    <location>
        <begin position="548"/>
        <end position="654"/>
    </location>
</feature>
<dbReference type="FunFam" id="3.40.50.2000:FF:000325">
    <property type="entry name" value="Digalactosyldiacylglycerol synthase 1, chloroplastic"/>
    <property type="match status" value="1"/>
</dbReference>
<evidence type="ECO:0000256" key="13">
    <source>
        <dbReference type="SAM" id="MobiDB-lite"/>
    </source>
</evidence>
<keyword evidence="2" id="KW-0150">Chloroplast</keyword>
<evidence type="ECO:0000256" key="2">
    <source>
        <dbReference type="ARBA" id="ARBA00022528"/>
    </source>
</evidence>
<dbReference type="GO" id="GO:0009707">
    <property type="term" value="C:chloroplast outer membrane"/>
    <property type="evidence" value="ECO:0007669"/>
    <property type="project" value="UniProtKB-SubCell"/>
</dbReference>
<keyword evidence="4" id="KW-0328">Glycosyltransferase</keyword>
<evidence type="ECO:0000256" key="9">
    <source>
        <dbReference type="ARBA" id="ARBA00024013"/>
    </source>
</evidence>
<feature type="region of interest" description="Disordered" evidence="13">
    <location>
        <begin position="1"/>
        <end position="22"/>
    </location>
</feature>
<dbReference type="Proteomes" id="UP001341281">
    <property type="component" value="Chromosome 05"/>
</dbReference>
<dbReference type="AlphaFoldDB" id="A0AAQ3WVP7"/>
<dbReference type="Gene3D" id="3.40.50.2000">
    <property type="entry name" value="Glycogen Phosphorylase B"/>
    <property type="match status" value="2"/>
</dbReference>
<evidence type="ECO:0000256" key="12">
    <source>
        <dbReference type="ARBA" id="ARBA00071595"/>
    </source>
</evidence>
<keyword evidence="6" id="KW-1002">Plastid outer membrane</keyword>
<comment type="similarity">
    <text evidence="1">Belongs to the glycosyltransferase group 1 family. Glycosyltransferase 4 subfamily.</text>
</comment>
<dbReference type="PANTHER" id="PTHR46132">
    <property type="entry name" value="DIGALACTOSYLDIACYLGLYCEROL SYNTHASE 2, CHLOROPLASTIC"/>
    <property type="match status" value="1"/>
</dbReference>
<keyword evidence="8" id="KW-0472">Membrane</keyword>
<dbReference type="InterPro" id="IPR044525">
    <property type="entry name" value="DGDG1/2"/>
</dbReference>
<evidence type="ECO:0000313" key="16">
    <source>
        <dbReference type="Proteomes" id="UP001341281"/>
    </source>
</evidence>
<evidence type="ECO:0000313" key="15">
    <source>
        <dbReference type="EMBL" id="WVZ75131.1"/>
    </source>
</evidence>
<dbReference type="SUPFAM" id="SSF53756">
    <property type="entry name" value="UDP-Glycosyltransferase/glycogen phosphorylase"/>
    <property type="match status" value="1"/>
</dbReference>
<dbReference type="InterPro" id="IPR001296">
    <property type="entry name" value="Glyco_trans_1"/>
</dbReference>
<evidence type="ECO:0000256" key="5">
    <source>
        <dbReference type="ARBA" id="ARBA00022679"/>
    </source>
</evidence>
<evidence type="ECO:0000256" key="3">
    <source>
        <dbReference type="ARBA" id="ARBA00022640"/>
    </source>
</evidence>
<protein>
    <recommendedName>
        <fullName evidence="12">Digalactosyldiacylglycerol synthase 1, chloroplastic</fullName>
        <ecNumber evidence="10">2.4.1.241</ecNumber>
    </recommendedName>
</protein>
<evidence type="ECO:0000256" key="11">
    <source>
        <dbReference type="ARBA" id="ARBA00048651"/>
    </source>
</evidence>
<accession>A0AAQ3WVP7</accession>
<name>A0AAQ3WVP7_PASNO</name>
<evidence type="ECO:0000256" key="1">
    <source>
        <dbReference type="ARBA" id="ARBA00009481"/>
    </source>
</evidence>
<evidence type="ECO:0000256" key="10">
    <source>
        <dbReference type="ARBA" id="ARBA00024055"/>
    </source>
</evidence>
<dbReference type="PANTHER" id="PTHR46132:SF5">
    <property type="entry name" value="DIGALACTOSYLDIACYLGLYCEROL SYNTHASE"/>
    <property type="match status" value="1"/>
</dbReference>
<evidence type="ECO:0000259" key="14">
    <source>
        <dbReference type="Pfam" id="PF00534"/>
    </source>
</evidence>
<evidence type="ECO:0000256" key="4">
    <source>
        <dbReference type="ARBA" id="ARBA00022676"/>
    </source>
</evidence>
<organism evidence="15 16">
    <name type="scientific">Paspalum notatum var. saurae</name>
    <dbReference type="NCBI Taxonomy" id="547442"/>
    <lineage>
        <taxon>Eukaryota</taxon>
        <taxon>Viridiplantae</taxon>
        <taxon>Streptophyta</taxon>
        <taxon>Embryophyta</taxon>
        <taxon>Tracheophyta</taxon>
        <taxon>Spermatophyta</taxon>
        <taxon>Magnoliopsida</taxon>
        <taxon>Liliopsida</taxon>
        <taxon>Poales</taxon>
        <taxon>Poaceae</taxon>
        <taxon>PACMAD clade</taxon>
        <taxon>Panicoideae</taxon>
        <taxon>Andropogonodae</taxon>
        <taxon>Paspaleae</taxon>
        <taxon>Paspalinae</taxon>
        <taxon>Paspalum</taxon>
    </lineage>
</organism>
<dbReference type="EC" id="2.4.1.241" evidence="10"/>
<evidence type="ECO:0000256" key="7">
    <source>
        <dbReference type="ARBA" id="ARBA00022946"/>
    </source>
</evidence>
<feature type="compositionally biased region" description="Pro residues" evidence="13">
    <location>
        <begin position="1"/>
        <end position="10"/>
    </location>
</feature>
<comment type="subcellular location">
    <subcellularLocation>
        <location evidence="9">Plastid</location>
        <location evidence="9">Chloroplast outer membrane</location>
    </subcellularLocation>
</comment>